<proteinExistence type="inferred from homology"/>
<keyword evidence="5 7" id="KW-0067">ATP-binding</keyword>
<evidence type="ECO:0000256" key="5">
    <source>
        <dbReference type="ARBA" id="ARBA00022840"/>
    </source>
</evidence>
<sequence>MDTALGDPLTASNDTASAGRAPAIEARGLVKRFEGTTAVDGIDLTVLEGAIYGILGPNGAGKTTTLRMLLGIIDPDEGVRRVLGRDDPHDIARLIGYLPEERGLYPAMKAVEAIAFMGALRGVPLAEGRRRGRELLEGHGLGHAADKQIRQLSKGMAQTVQLLGTLVHRPRLVVLDEPFSGLDAINQGKLEGLIRNLAADGTTVIFSTHVIAHAERLCEQVAIIAGGKVPYAGSVDAARDRIPAQVRLETRAHEGRWRHALPADARREGDYWYFPLPETGIEPLLRALIEGEAGILSLSIERAGLHDAFVDIAGEAAARALDEQSPAEAVQ</sequence>
<organism evidence="7 8">
    <name type="scientific">Pelagerythrobacter aerophilus</name>
    <dbReference type="NCBI Taxonomy" id="2306995"/>
    <lineage>
        <taxon>Bacteria</taxon>
        <taxon>Pseudomonadati</taxon>
        <taxon>Pseudomonadota</taxon>
        <taxon>Alphaproteobacteria</taxon>
        <taxon>Sphingomonadales</taxon>
        <taxon>Erythrobacteraceae</taxon>
        <taxon>Pelagerythrobacter</taxon>
    </lineage>
</organism>
<dbReference type="Proteomes" id="UP000285092">
    <property type="component" value="Unassembled WGS sequence"/>
</dbReference>
<comment type="caution">
    <text evidence="7">The sequence shown here is derived from an EMBL/GenBank/DDBJ whole genome shotgun (WGS) entry which is preliminary data.</text>
</comment>
<dbReference type="PROSITE" id="PS50893">
    <property type="entry name" value="ABC_TRANSPORTER_2"/>
    <property type="match status" value="1"/>
</dbReference>
<gene>
    <name evidence="7" type="ORF">D2V04_16605</name>
</gene>
<reference evidence="7 8" key="1">
    <citation type="submission" date="2018-08" db="EMBL/GenBank/DDBJ databases">
        <title>Altererythrobacter sp.Ery1 and Ery12, the genome sequencing of novel strains in genus Alterythrobacter.</title>
        <authorList>
            <person name="Cheng H."/>
            <person name="Wu Y.-H."/>
            <person name="Fang C."/>
            <person name="Xu X.-W."/>
        </authorList>
    </citation>
    <scope>NUCLEOTIDE SEQUENCE [LARGE SCALE GENOMIC DNA]</scope>
    <source>
        <strain evidence="7 8">Ery1</strain>
    </source>
</reference>
<dbReference type="Pfam" id="PF00005">
    <property type="entry name" value="ABC_tran"/>
    <property type="match status" value="1"/>
</dbReference>
<evidence type="ECO:0000256" key="4">
    <source>
        <dbReference type="ARBA" id="ARBA00022741"/>
    </source>
</evidence>
<dbReference type="EMBL" id="QXFK01000019">
    <property type="protein sequence ID" value="RIV75880.1"/>
    <property type="molecule type" value="Genomic_DNA"/>
</dbReference>
<evidence type="ECO:0000256" key="1">
    <source>
        <dbReference type="ARBA" id="ARBA00005417"/>
    </source>
</evidence>
<dbReference type="SUPFAM" id="SSF52540">
    <property type="entry name" value="P-loop containing nucleoside triphosphate hydrolases"/>
    <property type="match status" value="1"/>
</dbReference>
<dbReference type="InterPro" id="IPR050763">
    <property type="entry name" value="ABC_transporter_ATP-binding"/>
</dbReference>
<evidence type="ECO:0000256" key="3">
    <source>
        <dbReference type="ARBA" id="ARBA00022458"/>
    </source>
</evidence>
<dbReference type="SMART" id="SM00382">
    <property type="entry name" value="AAA"/>
    <property type="match status" value="1"/>
</dbReference>
<dbReference type="GO" id="GO:0016887">
    <property type="term" value="F:ATP hydrolysis activity"/>
    <property type="evidence" value="ECO:0007669"/>
    <property type="project" value="InterPro"/>
</dbReference>
<dbReference type="Gene3D" id="3.40.50.300">
    <property type="entry name" value="P-loop containing nucleotide triphosphate hydrolases"/>
    <property type="match status" value="1"/>
</dbReference>
<name>A0A418NF96_9SPHN</name>
<dbReference type="AlphaFoldDB" id="A0A418NF96"/>
<evidence type="ECO:0000256" key="2">
    <source>
        <dbReference type="ARBA" id="ARBA00022448"/>
    </source>
</evidence>
<keyword evidence="8" id="KW-1185">Reference proteome</keyword>
<evidence type="ECO:0000259" key="6">
    <source>
        <dbReference type="PROSITE" id="PS50893"/>
    </source>
</evidence>
<dbReference type="GO" id="GO:0005524">
    <property type="term" value="F:ATP binding"/>
    <property type="evidence" value="ECO:0007669"/>
    <property type="project" value="UniProtKB-KW"/>
</dbReference>
<dbReference type="PANTHER" id="PTHR42711:SF5">
    <property type="entry name" value="ABC TRANSPORTER ATP-BINDING PROTEIN NATA"/>
    <property type="match status" value="1"/>
</dbReference>
<accession>A0A418NF96</accession>
<keyword evidence="4" id="KW-0547">Nucleotide-binding</keyword>
<dbReference type="OrthoDB" id="9806044at2"/>
<keyword evidence="2" id="KW-0813">Transport</keyword>
<dbReference type="InterPro" id="IPR003593">
    <property type="entry name" value="AAA+_ATPase"/>
</dbReference>
<dbReference type="PANTHER" id="PTHR42711">
    <property type="entry name" value="ABC TRANSPORTER ATP-BINDING PROTEIN"/>
    <property type="match status" value="1"/>
</dbReference>
<dbReference type="RefSeq" id="WP_119514803.1">
    <property type="nucleotide sequence ID" value="NZ_QXFK01000019.1"/>
</dbReference>
<comment type="similarity">
    <text evidence="1">Belongs to the ABC transporter superfamily.</text>
</comment>
<dbReference type="InterPro" id="IPR027417">
    <property type="entry name" value="P-loop_NTPase"/>
</dbReference>
<protein>
    <submittedName>
        <fullName evidence="7">ATP-binding cassette domain-containing protein</fullName>
    </submittedName>
</protein>
<keyword evidence="3" id="KW-0536">Nodulation</keyword>
<evidence type="ECO:0000313" key="8">
    <source>
        <dbReference type="Proteomes" id="UP000285092"/>
    </source>
</evidence>
<evidence type="ECO:0000313" key="7">
    <source>
        <dbReference type="EMBL" id="RIV75880.1"/>
    </source>
</evidence>
<dbReference type="InterPro" id="IPR003439">
    <property type="entry name" value="ABC_transporter-like_ATP-bd"/>
</dbReference>
<feature type="domain" description="ABC transporter" evidence="6">
    <location>
        <begin position="24"/>
        <end position="251"/>
    </location>
</feature>